<keyword evidence="1" id="KW-0175">Coiled coil</keyword>
<organism evidence="2 3">
    <name type="scientific">Rubellimicrobium aerolatum</name>
    <dbReference type="NCBI Taxonomy" id="490979"/>
    <lineage>
        <taxon>Bacteria</taxon>
        <taxon>Pseudomonadati</taxon>
        <taxon>Pseudomonadota</taxon>
        <taxon>Alphaproteobacteria</taxon>
        <taxon>Rhodobacterales</taxon>
        <taxon>Roseobacteraceae</taxon>
        <taxon>Rubellimicrobium</taxon>
    </lineage>
</organism>
<dbReference type="EMBL" id="JBHSNA010000005">
    <property type="protein sequence ID" value="MFC5566434.1"/>
    <property type="molecule type" value="Genomic_DNA"/>
</dbReference>
<reference evidence="3" key="1">
    <citation type="journal article" date="2019" name="Int. J. Syst. Evol. Microbiol.">
        <title>The Global Catalogue of Microorganisms (GCM) 10K type strain sequencing project: providing services to taxonomists for standard genome sequencing and annotation.</title>
        <authorList>
            <consortium name="The Broad Institute Genomics Platform"/>
            <consortium name="The Broad Institute Genome Sequencing Center for Infectious Disease"/>
            <person name="Wu L."/>
            <person name="Ma J."/>
        </authorList>
    </citation>
    <scope>NUCLEOTIDE SEQUENCE [LARGE SCALE GENOMIC DNA]</scope>
    <source>
        <strain evidence="3">KACC 11588</strain>
    </source>
</reference>
<evidence type="ECO:0000313" key="2">
    <source>
        <dbReference type="EMBL" id="MFC5566434.1"/>
    </source>
</evidence>
<dbReference type="Proteomes" id="UP001596056">
    <property type="component" value="Unassembled WGS sequence"/>
</dbReference>
<comment type="caution">
    <text evidence="2">The sequence shown here is derived from an EMBL/GenBank/DDBJ whole genome shotgun (WGS) entry which is preliminary data.</text>
</comment>
<dbReference type="RefSeq" id="WP_245218722.1">
    <property type="nucleotide sequence ID" value="NZ_JAGGJP010000006.1"/>
</dbReference>
<accession>A0ABW0SCS4</accession>
<evidence type="ECO:0008006" key="4">
    <source>
        <dbReference type="Google" id="ProtNLM"/>
    </source>
</evidence>
<evidence type="ECO:0000256" key="1">
    <source>
        <dbReference type="SAM" id="Coils"/>
    </source>
</evidence>
<keyword evidence="3" id="KW-1185">Reference proteome</keyword>
<proteinExistence type="predicted"/>
<name>A0ABW0SCS4_9RHOB</name>
<gene>
    <name evidence="2" type="ORF">ACFPOC_08375</name>
</gene>
<protein>
    <recommendedName>
        <fullName evidence="4">DUF4164 family protein</fullName>
    </recommendedName>
</protein>
<sequence length="118" mass="12858">MDEPDGSGDLGDLLEARRRIVAAFEGIANGAEALAARADIAREVEGLRAALEEERMANAQLEERVRALRDRENARLALEEEARRLRAEVTALRAARAAEQGELDAVLDELIPLVEEAG</sequence>
<feature type="coiled-coil region" evidence="1">
    <location>
        <begin position="44"/>
        <end position="102"/>
    </location>
</feature>
<evidence type="ECO:0000313" key="3">
    <source>
        <dbReference type="Proteomes" id="UP001596056"/>
    </source>
</evidence>